<feature type="transmembrane region" description="Helical" evidence="6">
    <location>
        <begin position="138"/>
        <end position="160"/>
    </location>
</feature>
<dbReference type="GO" id="GO:0016020">
    <property type="term" value="C:membrane"/>
    <property type="evidence" value="ECO:0007669"/>
    <property type="project" value="UniProtKB-SubCell"/>
</dbReference>
<proteinExistence type="predicted"/>
<name>A0A0B6YUD8_9EUPU</name>
<evidence type="ECO:0000256" key="3">
    <source>
        <dbReference type="ARBA" id="ARBA00022692"/>
    </source>
</evidence>
<evidence type="ECO:0000259" key="7">
    <source>
        <dbReference type="PROSITE" id="PS50850"/>
    </source>
</evidence>
<feature type="domain" description="Major facilitator superfamily (MFS) profile" evidence="7">
    <location>
        <begin position="210"/>
        <end position="406"/>
    </location>
</feature>
<feature type="non-terminal residue" evidence="8">
    <location>
        <position position="1"/>
    </location>
</feature>
<dbReference type="PROSITE" id="PS50850">
    <property type="entry name" value="MFS"/>
    <property type="match status" value="1"/>
</dbReference>
<sequence length="406" mass="43929">TYSSFILTSLSTETSKTEYVEKSEVKNVTLWNLPLKKKLMLGFLTAGNVLHMMAYSLIAPFFPREITRIGPRFMFVAGLCVGGACAILFGLLEFCPPGTPFITLCFLTRLIEAFGMSAHTTVSFAIASNEFSDQIATVYGILEGASSFGFMIGPVAGSFLYEAGGFGLPFYVMGVSTLLGGALVFTCLPKHVDTNRTEQTPKIKLLKSLHVWVVLSIVFMCAFSSGFIDSNLAIHAETKFATSPIYIGVLFTIWSVVYAFTAPVWGWLTDKRDISIQLIVLGLIISACSHLLIGPSPILPFIPSSLWVVILALSVNSFGIGWALVPTMKCLITGARDLGFGDSLETFGVVSGLFQCFLSLGSFSGPFIGGMMVESIGFTMSATIVGFIFLSQCLVASIYFCVRHKC</sequence>
<evidence type="ECO:0000256" key="5">
    <source>
        <dbReference type="ARBA" id="ARBA00023136"/>
    </source>
</evidence>
<evidence type="ECO:0000256" key="1">
    <source>
        <dbReference type="ARBA" id="ARBA00004141"/>
    </source>
</evidence>
<feature type="transmembrane region" description="Helical" evidence="6">
    <location>
        <begin position="380"/>
        <end position="402"/>
    </location>
</feature>
<feature type="transmembrane region" description="Helical" evidence="6">
    <location>
        <begin position="346"/>
        <end position="368"/>
    </location>
</feature>
<reference evidence="8" key="1">
    <citation type="submission" date="2014-12" db="EMBL/GenBank/DDBJ databases">
        <title>Insight into the proteome of Arion vulgaris.</title>
        <authorList>
            <person name="Aradska J."/>
            <person name="Bulat T."/>
            <person name="Smidak R."/>
            <person name="Sarate P."/>
            <person name="Gangsoo J."/>
            <person name="Sialana F."/>
            <person name="Bilban M."/>
            <person name="Lubec G."/>
        </authorList>
    </citation>
    <scope>NUCLEOTIDE SEQUENCE</scope>
    <source>
        <tissue evidence="8">Skin</tissue>
    </source>
</reference>
<feature type="transmembrane region" description="Helical" evidence="6">
    <location>
        <begin position="98"/>
        <end position="126"/>
    </location>
</feature>
<feature type="transmembrane region" description="Helical" evidence="6">
    <location>
        <begin position="209"/>
        <end position="228"/>
    </location>
</feature>
<dbReference type="InterPro" id="IPR020846">
    <property type="entry name" value="MFS_dom"/>
</dbReference>
<dbReference type="InterPro" id="IPR011701">
    <property type="entry name" value="MFS"/>
</dbReference>
<gene>
    <name evidence="8" type="primary">ORF37665</name>
</gene>
<feature type="transmembrane region" description="Helical" evidence="6">
    <location>
        <begin position="274"/>
        <end position="293"/>
    </location>
</feature>
<dbReference type="SUPFAM" id="SSF103473">
    <property type="entry name" value="MFS general substrate transporter"/>
    <property type="match status" value="1"/>
</dbReference>
<evidence type="ECO:0000256" key="4">
    <source>
        <dbReference type="ARBA" id="ARBA00022989"/>
    </source>
</evidence>
<keyword evidence="2" id="KW-0813">Transport</keyword>
<dbReference type="Pfam" id="PF07690">
    <property type="entry name" value="MFS_1"/>
    <property type="match status" value="1"/>
</dbReference>
<dbReference type="InterPro" id="IPR050930">
    <property type="entry name" value="MFS_Vesicular_Transporter"/>
</dbReference>
<dbReference type="InterPro" id="IPR036259">
    <property type="entry name" value="MFS_trans_sf"/>
</dbReference>
<feature type="transmembrane region" description="Helical" evidence="6">
    <location>
        <begin position="166"/>
        <end position="188"/>
    </location>
</feature>
<feature type="transmembrane region" description="Helical" evidence="6">
    <location>
        <begin position="305"/>
        <end position="325"/>
    </location>
</feature>
<evidence type="ECO:0000256" key="2">
    <source>
        <dbReference type="ARBA" id="ARBA00022448"/>
    </source>
</evidence>
<accession>A0A0B6YUD8</accession>
<keyword evidence="3 6" id="KW-0812">Transmembrane</keyword>
<dbReference type="AlphaFoldDB" id="A0A0B6YUD8"/>
<feature type="transmembrane region" description="Helical" evidence="6">
    <location>
        <begin position="240"/>
        <end position="262"/>
    </location>
</feature>
<dbReference type="PANTHER" id="PTHR23506:SF26">
    <property type="entry name" value="MFS-TYPE TRANSPORTER SLC18B1"/>
    <property type="match status" value="1"/>
</dbReference>
<protein>
    <recommendedName>
        <fullName evidence="7">Major facilitator superfamily (MFS) profile domain-containing protein</fullName>
    </recommendedName>
</protein>
<dbReference type="EMBL" id="HACG01012993">
    <property type="protein sequence ID" value="CEK59858.1"/>
    <property type="molecule type" value="Transcribed_RNA"/>
</dbReference>
<dbReference type="PANTHER" id="PTHR23506">
    <property type="entry name" value="GH10249P"/>
    <property type="match status" value="1"/>
</dbReference>
<keyword evidence="5 6" id="KW-0472">Membrane</keyword>
<dbReference type="Gene3D" id="1.20.1250.20">
    <property type="entry name" value="MFS general substrate transporter like domains"/>
    <property type="match status" value="2"/>
</dbReference>
<feature type="transmembrane region" description="Helical" evidence="6">
    <location>
        <begin position="39"/>
        <end position="61"/>
    </location>
</feature>
<dbReference type="GO" id="GO:0022857">
    <property type="term" value="F:transmembrane transporter activity"/>
    <property type="evidence" value="ECO:0007669"/>
    <property type="project" value="InterPro"/>
</dbReference>
<organism evidence="8">
    <name type="scientific">Arion vulgaris</name>
    <dbReference type="NCBI Taxonomy" id="1028688"/>
    <lineage>
        <taxon>Eukaryota</taxon>
        <taxon>Metazoa</taxon>
        <taxon>Spiralia</taxon>
        <taxon>Lophotrochozoa</taxon>
        <taxon>Mollusca</taxon>
        <taxon>Gastropoda</taxon>
        <taxon>Heterobranchia</taxon>
        <taxon>Euthyneura</taxon>
        <taxon>Panpulmonata</taxon>
        <taxon>Eupulmonata</taxon>
        <taxon>Stylommatophora</taxon>
        <taxon>Helicina</taxon>
        <taxon>Arionoidea</taxon>
        <taxon>Arionidae</taxon>
        <taxon>Arion</taxon>
    </lineage>
</organism>
<evidence type="ECO:0000313" key="8">
    <source>
        <dbReference type="EMBL" id="CEK59858.1"/>
    </source>
</evidence>
<keyword evidence="4 6" id="KW-1133">Transmembrane helix</keyword>
<comment type="subcellular location">
    <subcellularLocation>
        <location evidence="1">Membrane</location>
        <topology evidence="1">Multi-pass membrane protein</topology>
    </subcellularLocation>
</comment>
<evidence type="ECO:0000256" key="6">
    <source>
        <dbReference type="SAM" id="Phobius"/>
    </source>
</evidence>
<feature type="transmembrane region" description="Helical" evidence="6">
    <location>
        <begin position="73"/>
        <end position="92"/>
    </location>
</feature>